<reference evidence="3" key="1">
    <citation type="submission" date="2021-01" db="EMBL/GenBank/DDBJ databases">
        <authorList>
            <person name="Zahm M."/>
            <person name="Roques C."/>
            <person name="Cabau C."/>
            <person name="Klopp C."/>
            <person name="Donnadieu C."/>
            <person name="Jouanno E."/>
            <person name="Lampietro C."/>
            <person name="Louis A."/>
            <person name="Herpin A."/>
            <person name="Echchiki A."/>
            <person name="Berthelot C."/>
            <person name="Parey E."/>
            <person name="Roest-Crollius H."/>
            <person name="Braasch I."/>
            <person name="Postlethwait J."/>
            <person name="Bobe J."/>
            <person name="Montfort J."/>
            <person name="Bouchez O."/>
            <person name="Begum T."/>
            <person name="Mejri S."/>
            <person name="Adams A."/>
            <person name="Chen W.-J."/>
            <person name="Guiguen Y."/>
        </authorList>
    </citation>
    <scope>NUCLEOTIDE SEQUENCE</scope>
    <source>
        <strain evidence="3">YG-15Mar2019-1</strain>
        <tissue evidence="3">Brain</tissue>
    </source>
</reference>
<feature type="compositionally biased region" description="Basic and acidic residues" evidence="2">
    <location>
        <begin position="553"/>
        <end position="567"/>
    </location>
</feature>
<dbReference type="Proteomes" id="UP001046870">
    <property type="component" value="Chromosome 24"/>
</dbReference>
<name>A0A9D3PCE3_MEGAT</name>
<evidence type="ECO:0000313" key="4">
    <source>
        <dbReference type="Proteomes" id="UP001046870"/>
    </source>
</evidence>
<organism evidence="3 4">
    <name type="scientific">Megalops atlanticus</name>
    <name type="common">Tarpon</name>
    <name type="synonym">Clupea gigantea</name>
    <dbReference type="NCBI Taxonomy" id="7932"/>
    <lineage>
        <taxon>Eukaryota</taxon>
        <taxon>Metazoa</taxon>
        <taxon>Chordata</taxon>
        <taxon>Craniata</taxon>
        <taxon>Vertebrata</taxon>
        <taxon>Euteleostomi</taxon>
        <taxon>Actinopterygii</taxon>
        <taxon>Neopterygii</taxon>
        <taxon>Teleostei</taxon>
        <taxon>Elopiformes</taxon>
        <taxon>Megalopidae</taxon>
        <taxon>Megalops</taxon>
    </lineage>
</organism>
<keyword evidence="1" id="KW-0175">Coiled coil</keyword>
<feature type="coiled-coil region" evidence="1">
    <location>
        <begin position="34"/>
        <end position="61"/>
    </location>
</feature>
<dbReference type="EMBL" id="JAFDVH010000024">
    <property type="protein sequence ID" value="KAG7455337.1"/>
    <property type="molecule type" value="Genomic_DNA"/>
</dbReference>
<feature type="region of interest" description="Disordered" evidence="2">
    <location>
        <begin position="116"/>
        <end position="214"/>
    </location>
</feature>
<sequence length="606" mass="66473">MSNCVPFHAQLASIMEVLAKAAVAEICELVDDGYAVLRLEISRRQKENEALKKKLHMMEMRMARGSIQRPLVTESPVNGQSGGARVYNESRGTASGQTPVVDDLFCKQPSISLWRDGETTSVNEEQSPLQSIVREESADVDDGVPESPLIKKETLEEDLGNGDAQGGLRISEDRSIESGTDGGERVPVADTQTAPAVDTEELTEQHSTSHSRWEDSGLDTILKAEPANNAAIAEICALVDDGYAALHVELSRSKNENEGLKRKLQTMELRIARGSVESTGRSNGAPQVCSDRTLREEGHFPAADSSVGGRLDRGLWKDGEPPAVNEDAPVQSDLKDKPKDIEEADPATLMIKKEGPEEDFENSDSQGGLKSRQERSAESKADDEETIVDTKIEPAIDTRELNEQCTTGHSVWEDSGLDTVLKKENEALKRKLRMMEMRIERGSWARAVRESCVNSRSSGVQRYNEFRGTAREENHFPAAHRDFSVGSQLGVSLWGDGEPAALDEEDTEVISVVQDKPADIEEARLETMIIKKEGLEEDLENSDPQGGLKSRKERVAKSGSDDGERAPNGDTQTAPEHTEELTEQHRPGQSAWKDSALDTVLKGLLI</sequence>
<comment type="caution">
    <text evidence="3">The sequence shown here is derived from an EMBL/GenBank/DDBJ whole genome shotgun (WGS) entry which is preliminary data.</text>
</comment>
<protein>
    <submittedName>
        <fullName evidence="3">Uncharacterized protein</fullName>
    </submittedName>
</protein>
<feature type="coiled-coil region" evidence="1">
    <location>
        <begin position="243"/>
        <end position="270"/>
    </location>
</feature>
<accession>A0A9D3PCE3</accession>
<keyword evidence="4" id="KW-1185">Reference proteome</keyword>
<feature type="compositionally biased region" description="Basic and acidic residues" evidence="2">
    <location>
        <begin position="310"/>
        <end position="320"/>
    </location>
</feature>
<feature type="compositionally biased region" description="Polar residues" evidence="2">
    <location>
        <begin position="276"/>
        <end position="285"/>
    </location>
</feature>
<evidence type="ECO:0000313" key="3">
    <source>
        <dbReference type="EMBL" id="KAG7455337.1"/>
    </source>
</evidence>
<feature type="region of interest" description="Disordered" evidence="2">
    <location>
        <begin position="275"/>
        <end position="391"/>
    </location>
</feature>
<gene>
    <name evidence="3" type="ORF">MATL_G00255570</name>
</gene>
<feature type="compositionally biased region" description="Basic and acidic residues" evidence="2">
    <location>
        <begin position="576"/>
        <end position="586"/>
    </location>
</feature>
<feature type="region of interest" description="Disordered" evidence="2">
    <location>
        <begin position="535"/>
        <end position="595"/>
    </location>
</feature>
<evidence type="ECO:0000256" key="1">
    <source>
        <dbReference type="SAM" id="Coils"/>
    </source>
</evidence>
<dbReference type="OrthoDB" id="8930234at2759"/>
<proteinExistence type="predicted"/>
<feature type="compositionally biased region" description="Polar residues" evidence="2">
    <location>
        <begin position="119"/>
        <end position="130"/>
    </location>
</feature>
<feature type="compositionally biased region" description="Basic and acidic residues" evidence="2">
    <location>
        <begin position="371"/>
        <end position="380"/>
    </location>
</feature>
<evidence type="ECO:0000256" key="2">
    <source>
        <dbReference type="SAM" id="MobiDB-lite"/>
    </source>
</evidence>
<dbReference type="AlphaFoldDB" id="A0A9D3PCE3"/>